<sequence>MQTISQQIMQLFPQNIKIISQKAFSSSQEIFFVFGFGVELILEEAFKGTNNRLRKAIFPNVQKIGDFAFRDNFQLEAVIAPLCSILGEGAFCNCFQLKQIDLKPVVLSRYVFSGIAVKYLCLPSVLKIESQALSSSIIRSLIIQNCEIIAEDTFNEICQPVQVYCPKCLHIDQVANCTEIAKSICDEIKNHQIQQISKILEQFQCVGKLQKK</sequence>
<feature type="non-terminal residue" evidence="1">
    <location>
        <position position="212"/>
    </location>
</feature>
<dbReference type="EMBL" id="GDID01005916">
    <property type="protein sequence ID" value="JAP90690.1"/>
    <property type="molecule type" value="Transcribed_RNA"/>
</dbReference>
<dbReference type="InterPro" id="IPR032675">
    <property type="entry name" value="LRR_dom_sf"/>
</dbReference>
<name>A0A146K198_9EUKA</name>
<dbReference type="InterPro" id="IPR026906">
    <property type="entry name" value="LRR_5"/>
</dbReference>
<protein>
    <submittedName>
        <fullName evidence="1">Leucine rich repeats-containing protein</fullName>
    </submittedName>
</protein>
<dbReference type="Pfam" id="PF13306">
    <property type="entry name" value="LRR_5"/>
    <property type="match status" value="1"/>
</dbReference>
<reference evidence="1" key="1">
    <citation type="submission" date="2015-07" db="EMBL/GenBank/DDBJ databases">
        <title>Adaptation to a free-living lifestyle via gene acquisitions in the diplomonad Trepomonas sp. PC1.</title>
        <authorList>
            <person name="Xu F."/>
            <person name="Jerlstrom-Hultqvist J."/>
            <person name="Kolisko M."/>
            <person name="Simpson A.G.B."/>
            <person name="Roger A.J."/>
            <person name="Svard S.G."/>
            <person name="Andersson J.O."/>
        </authorList>
    </citation>
    <scope>NUCLEOTIDE SEQUENCE</scope>
    <source>
        <strain evidence="1">PC1</strain>
    </source>
</reference>
<accession>A0A146K198</accession>
<dbReference type="AlphaFoldDB" id="A0A146K198"/>
<proteinExistence type="predicted"/>
<dbReference type="Gene3D" id="3.80.10.10">
    <property type="entry name" value="Ribonuclease Inhibitor"/>
    <property type="match status" value="1"/>
</dbReference>
<evidence type="ECO:0000313" key="1">
    <source>
        <dbReference type="EMBL" id="JAP90690.1"/>
    </source>
</evidence>
<organism evidence="1">
    <name type="scientific">Trepomonas sp. PC1</name>
    <dbReference type="NCBI Taxonomy" id="1076344"/>
    <lineage>
        <taxon>Eukaryota</taxon>
        <taxon>Metamonada</taxon>
        <taxon>Diplomonadida</taxon>
        <taxon>Hexamitidae</taxon>
        <taxon>Hexamitinae</taxon>
        <taxon>Trepomonas</taxon>
    </lineage>
</organism>
<gene>
    <name evidence="1" type="ORF">TPC1_20011</name>
</gene>